<evidence type="ECO:0000313" key="2">
    <source>
        <dbReference type="EMBL" id="SIT74664.1"/>
    </source>
</evidence>
<dbReference type="RefSeq" id="WP_268802035.1">
    <property type="nucleotide sequence ID" value="NZ_FTPS01000001.1"/>
</dbReference>
<gene>
    <name evidence="2" type="ORF">SAMN05421849_0194</name>
</gene>
<sequence length="43" mass="4542">MFEITRALRFYAARPLAFAADLIGTAALFATLWGGLLAAAVLS</sequence>
<dbReference type="EMBL" id="FTPS01000001">
    <property type="protein sequence ID" value="SIT74664.1"/>
    <property type="molecule type" value="Genomic_DNA"/>
</dbReference>
<name>A0A1R3WA68_9RHOB</name>
<proteinExistence type="predicted"/>
<keyword evidence="3" id="KW-1185">Reference proteome</keyword>
<dbReference type="STRING" id="515897.SAMN05421849_0194"/>
<feature type="transmembrane region" description="Helical" evidence="1">
    <location>
        <begin position="16"/>
        <end position="42"/>
    </location>
</feature>
<keyword evidence="1" id="KW-1133">Transmembrane helix</keyword>
<evidence type="ECO:0000256" key="1">
    <source>
        <dbReference type="SAM" id="Phobius"/>
    </source>
</evidence>
<accession>A0A1R3WA68</accession>
<evidence type="ECO:0000313" key="3">
    <source>
        <dbReference type="Proteomes" id="UP000192455"/>
    </source>
</evidence>
<keyword evidence="1" id="KW-0472">Membrane</keyword>
<dbReference type="AlphaFoldDB" id="A0A1R3WA68"/>
<dbReference type="Proteomes" id="UP000192455">
    <property type="component" value="Unassembled WGS sequence"/>
</dbReference>
<protein>
    <submittedName>
        <fullName evidence="2">Uncharacterized protein</fullName>
    </submittedName>
</protein>
<reference evidence="2 3" key="1">
    <citation type="submission" date="2017-01" db="EMBL/GenBank/DDBJ databases">
        <authorList>
            <person name="Mah S.A."/>
            <person name="Swanson W.J."/>
            <person name="Moy G.W."/>
            <person name="Vacquier V.D."/>
        </authorList>
    </citation>
    <scope>NUCLEOTIDE SEQUENCE [LARGE SCALE GENOMIC DNA]</scope>
    <source>
        <strain evidence="2 3">DSM 21219</strain>
    </source>
</reference>
<keyword evidence="1" id="KW-0812">Transmembrane</keyword>
<organism evidence="2 3">
    <name type="scientific">Pontibaca methylaminivorans</name>
    <dbReference type="NCBI Taxonomy" id="515897"/>
    <lineage>
        <taxon>Bacteria</taxon>
        <taxon>Pseudomonadati</taxon>
        <taxon>Pseudomonadota</taxon>
        <taxon>Alphaproteobacteria</taxon>
        <taxon>Rhodobacterales</taxon>
        <taxon>Roseobacteraceae</taxon>
        <taxon>Pontibaca</taxon>
    </lineage>
</organism>